<organism evidence="8">
    <name type="scientific">marine metagenome</name>
    <dbReference type="NCBI Taxonomy" id="408172"/>
    <lineage>
        <taxon>unclassified sequences</taxon>
        <taxon>metagenomes</taxon>
        <taxon>ecological metagenomes</taxon>
    </lineage>
</organism>
<keyword evidence="5" id="KW-0862">Zinc</keyword>
<dbReference type="GO" id="GO:0046872">
    <property type="term" value="F:metal ion binding"/>
    <property type="evidence" value="ECO:0007669"/>
    <property type="project" value="UniProtKB-KW"/>
</dbReference>
<evidence type="ECO:0000256" key="4">
    <source>
        <dbReference type="ARBA" id="ARBA00022801"/>
    </source>
</evidence>
<keyword evidence="2" id="KW-0645">Protease</keyword>
<dbReference type="GO" id="GO:0004222">
    <property type="term" value="F:metalloendopeptidase activity"/>
    <property type="evidence" value="ECO:0007669"/>
    <property type="project" value="InterPro"/>
</dbReference>
<dbReference type="PANTHER" id="PTHR22726">
    <property type="entry name" value="METALLOENDOPEPTIDASE OMA1"/>
    <property type="match status" value="1"/>
</dbReference>
<keyword evidence="3" id="KW-0479">Metal-binding</keyword>
<keyword evidence="6" id="KW-0482">Metalloprotease</keyword>
<feature type="non-terminal residue" evidence="8">
    <location>
        <position position="348"/>
    </location>
</feature>
<evidence type="ECO:0000256" key="5">
    <source>
        <dbReference type="ARBA" id="ARBA00022833"/>
    </source>
</evidence>
<dbReference type="PANTHER" id="PTHR22726:SF1">
    <property type="entry name" value="METALLOENDOPEPTIDASE OMA1, MITOCHONDRIAL"/>
    <property type="match status" value="1"/>
</dbReference>
<dbReference type="InterPro" id="IPR011990">
    <property type="entry name" value="TPR-like_helical_dom_sf"/>
</dbReference>
<dbReference type="Pfam" id="PF01435">
    <property type="entry name" value="Peptidase_M48"/>
    <property type="match status" value="1"/>
</dbReference>
<dbReference type="Gene3D" id="3.30.2010.10">
    <property type="entry name" value="Metalloproteases ('zincins'), catalytic domain"/>
    <property type="match status" value="1"/>
</dbReference>
<evidence type="ECO:0000313" key="8">
    <source>
        <dbReference type="EMBL" id="SVC28929.1"/>
    </source>
</evidence>
<sequence>MRFCSSSPVRQRCVWLVLAVGMFGIGSPVLGGSNLPLDDSMSEVSISVAEQATGREFIRSARSRFRFVDDPLVLDVLRQIGARLSSTLAGDTEILTFHLIENSQLNAFAGPGGHIGVFTGLITATESEAELASVIAHELAHVTQRHLPRMIERAQQRQIPATAGMIAAILLGGQAGAATMAVTNAAAISDQLSYTRAFEREADALGLKILNAAGYDPEAMARFLQRLAQSSRFQDAEIPEYFRTHPLSSNRIAEMEGRTVNYPSVVDEASPNFLHAQARITAIYGDDAERAIEQFRHRIASDTGAASRAARYGLALAALKTGEFEVAIEQAHRLWESDPDDPFYVVGL</sequence>
<gene>
    <name evidence="8" type="ORF">METZ01_LOCUS281783</name>
</gene>
<dbReference type="SUPFAM" id="SSF48452">
    <property type="entry name" value="TPR-like"/>
    <property type="match status" value="1"/>
</dbReference>
<evidence type="ECO:0000259" key="7">
    <source>
        <dbReference type="Pfam" id="PF01435"/>
    </source>
</evidence>
<feature type="domain" description="Peptidase M48" evidence="7">
    <location>
        <begin position="95"/>
        <end position="258"/>
    </location>
</feature>
<evidence type="ECO:0000256" key="3">
    <source>
        <dbReference type="ARBA" id="ARBA00022723"/>
    </source>
</evidence>
<evidence type="ECO:0000256" key="6">
    <source>
        <dbReference type="ARBA" id="ARBA00023049"/>
    </source>
</evidence>
<evidence type="ECO:0000256" key="2">
    <source>
        <dbReference type="ARBA" id="ARBA00022670"/>
    </source>
</evidence>
<protein>
    <recommendedName>
        <fullName evidence="7">Peptidase M48 domain-containing protein</fullName>
    </recommendedName>
</protein>
<dbReference type="InterPro" id="IPR001915">
    <property type="entry name" value="Peptidase_M48"/>
</dbReference>
<keyword evidence="4" id="KW-0378">Hydrolase</keyword>
<comment type="cofactor">
    <cofactor evidence="1">
        <name>Zn(2+)</name>
        <dbReference type="ChEBI" id="CHEBI:29105"/>
    </cofactor>
</comment>
<dbReference type="AlphaFoldDB" id="A0A382KX69"/>
<name>A0A382KX69_9ZZZZ</name>
<proteinExistence type="predicted"/>
<accession>A0A382KX69</accession>
<reference evidence="8" key="1">
    <citation type="submission" date="2018-05" db="EMBL/GenBank/DDBJ databases">
        <authorList>
            <person name="Lanie J.A."/>
            <person name="Ng W.-L."/>
            <person name="Kazmierczak K.M."/>
            <person name="Andrzejewski T.M."/>
            <person name="Davidsen T.M."/>
            <person name="Wayne K.J."/>
            <person name="Tettelin H."/>
            <person name="Glass J.I."/>
            <person name="Rusch D."/>
            <person name="Podicherti R."/>
            <person name="Tsui H.-C.T."/>
            <person name="Winkler M.E."/>
        </authorList>
    </citation>
    <scope>NUCLEOTIDE SEQUENCE</scope>
</reference>
<dbReference type="EMBL" id="UINC01083327">
    <property type="protein sequence ID" value="SVC28929.1"/>
    <property type="molecule type" value="Genomic_DNA"/>
</dbReference>
<dbReference type="GO" id="GO:0051603">
    <property type="term" value="P:proteolysis involved in protein catabolic process"/>
    <property type="evidence" value="ECO:0007669"/>
    <property type="project" value="TreeGrafter"/>
</dbReference>
<dbReference type="InterPro" id="IPR051156">
    <property type="entry name" value="Mito/Outer_Membr_Metalloprot"/>
</dbReference>
<dbReference type="GO" id="GO:0016020">
    <property type="term" value="C:membrane"/>
    <property type="evidence" value="ECO:0007669"/>
    <property type="project" value="TreeGrafter"/>
</dbReference>
<evidence type="ECO:0000256" key="1">
    <source>
        <dbReference type="ARBA" id="ARBA00001947"/>
    </source>
</evidence>